<dbReference type="Pfam" id="PF04055">
    <property type="entry name" value="Radical_SAM"/>
    <property type="match status" value="1"/>
</dbReference>
<keyword evidence="2 8" id="KW-0949">S-adenosyl-L-methionine</keyword>
<evidence type="ECO:0000259" key="9">
    <source>
        <dbReference type="PROSITE" id="PS51918"/>
    </source>
</evidence>
<comment type="cofactor">
    <cofactor evidence="8">
        <name>[4Fe-4S] cluster</name>
        <dbReference type="ChEBI" id="CHEBI:49883"/>
    </cofactor>
    <text evidence="8">Binds 1 [4Fe-4S] cluster. The cluster is coordinated with 3 cysteines and an exchangeable S-adenosyl-L-methionine.</text>
</comment>
<keyword evidence="7 8" id="KW-0411">Iron-sulfur</keyword>
<dbReference type="SFLD" id="SFLDG01386">
    <property type="entry name" value="main_SPASM_domain-containing"/>
    <property type="match status" value="1"/>
</dbReference>
<keyword evidence="4 8" id="KW-0884">PQQ biosynthesis</keyword>
<dbReference type="InterPro" id="IPR023885">
    <property type="entry name" value="4Fe4S-binding_SPASM_dom"/>
</dbReference>
<dbReference type="InterPro" id="IPR007197">
    <property type="entry name" value="rSAM"/>
</dbReference>
<comment type="caution">
    <text evidence="10">The sequence shown here is derived from an EMBL/GenBank/DDBJ whole genome shotgun (WGS) entry which is preliminary data.</text>
</comment>
<dbReference type="GO" id="GO:0016491">
    <property type="term" value="F:oxidoreductase activity"/>
    <property type="evidence" value="ECO:0007669"/>
    <property type="project" value="UniProtKB-KW"/>
</dbReference>
<evidence type="ECO:0000313" key="10">
    <source>
        <dbReference type="EMBL" id="RQP25628.1"/>
    </source>
</evidence>
<keyword evidence="11" id="KW-1185">Reference proteome</keyword>
<comment type="function">
    <text evidence="8">Catalyzes the cross-linking of a glutamate residue and a tyrosine residue in the PqqA protein as part of the biosynthesis of pyrroloquinoline quinone (PQQ).</text>
</comment>
<evidence type="ECO:0000256" key="2">
    <source>
        <dbReference type="ARBA" id="ARBA00022691"/>
    </source>
</evidence>
<dbReference type="InterPro" id="IPR013785">
    <property type="entry name" value="Aldolase_TIM"/>
</dbReference>
<dbReference type="Proteomes" id="UP000267464">
    <property type="component" value="Unassembled WGS sequence"/>
</dbReference>
<dbReference type="AlphaFoldDB" id="A0A3N7HTI1"/>
<dbReference type="Gene3D" id="3.20.20.70">
    <property type="entry name" value="Aldolase class I"/>
    <property type="match status" value="1"/>
</dbReference>
<reference evidence="10 11" key="1">
    <citation type="submission" date="2018-08" db="EMBL/GenBank/DDBJ databases">
        <authorList>
            <person name="Khan S.A."/>
            <person name="Jeon C.O."/>
            <person name="Chun B.H."/>
            <person name="Jeong S.E."/>
        </authorList>
    </citation>
    <scope>NUCLEOTIDE SEQUENCE [LARGE SCALE GENOMIC DNA]</scope>
    <source>
        <strain evidence="10 11">S-16</strain>
    </source>
</reference>
<dbReference type="EMBL" id="QUSW01000001">
    <property type="protein sequence ID" value="RQP25628.1"/>
    <property type="molecule type" value="Genomic_DNA"/>
</dbReference>
<evidence type="ECO:0000256" key="7">
    <source>
        <dbReference type="ARBA" id="ARBA00023014"/>
    </source>
</evidence>
<dbReference type="PANTHER" id="PTHR11228">
    <property type="entry name" value="RADICAL SAM DOMAIN PROTEIN"/>
    <property type="match status" value="1"/>
</dbReference>
<dbReference type="GO" id="GO:1904047">
    <property type="term" value="F:S-adenosyl-L-methionine binding"/>
    <property type="evidence" value="ECO:0007669"/>
    <property type="project" value="UniProtKB-UniRule"/>
</dbReference>
<dbReference type="HAMAP" id="MF_00660">
    <property type="entry name" value="PqqE"/>
    <property type="match status" value="1"/>
</dbReference>
<comment type="pathway">
    <text evidence="8">Cofactor biosynthesis; pyrroloquinoline quinone biosynthesis.</text>
</comment>
<comment type="similarity">
    <text evidence="8">Belongs to the radical SAM superfamily. PqqE family.</text>
</comment>
<feature type="binding site" evidence="8">
    <location>
        <position position="37"/>
    </location>
    <ligand>
        <name>[4Fe-4S] cluster</name>
        <dbReference type="ChEBI" id="CHEBI:49883"/>
        <note>4Fe-4S-S-AdoMet</note>
    </ligand>
</feature>
<evidence type="ECO:0000256" key="4">
    <source>
        <dbReference type="ARBA" id="ARBA00022905"/>
    </source>
</evidence>
<keyword evidence="6 8" id="KW-0408">Iron</keyword>
<dbReference type="NCBIfam" id="TIGR02109">
    <property type="entry name" value="PQQ_syn_pqqE"/>
    <property type="match status" value="1"/>
</dbReference>
<dbReference type="GO" id="GO:0005506">
    <property type="term" value="F:iron ion binding"/>
    <property type="evidence" value="ECO:0007669"/>
    <property type="project" value="UniProtKB-UniRule"/>
</dbReference>
<dbReference type="CDD" id="cd01335">
    <property type="entry name" value="Radical_SAM"/>
    <property type="match status" value="1"/>
</dbReference>
<feature type="binding site" evidence="8">
    <location>
        <position position="30"/>
    </location>
    <ligand>
        <name>[4Fe-4S] cluster</name>
        <dbReference type="ChEBI" id="CHEBI:49883"/>
        <note>4Fe-4S-S-AdoMet</note>
    </ligand>
</feature>
<sequence length="400" mass="44067">MRGSMAGSPDMAAPRPGPPLWLLAELTYRCPLHCVFCSNPVDYARHDAELDTGQWLDVLAQARAMGAVQLGLSGGEPLLRDDLEVIVEHAHRLGFYVNLITSGIGLTEARAKALKQAGLDHVQLSFQDSTRELNDFLSCTRTFELKSRVASIIKAQGFPMVLNCVMHRHNLPHVGRIIEMAEAMDAQYLELANTQYYGWAWVNREALMPTAHELIQAEEEVNRHRARLDGRMKILWVSPDVVEARPKACMNGWGAVFMLVAPDGVALPCHSARMLPGLDAPSVRDFSLREIWHDSRAFNAYRGDAWMSDTCRSCDDKGHDFGGCRCQAYLFTGSAAATDPACRKSPHRGAVDAMLERAPQARAASEQPLRFVPNAARQAGLVYRGDANSLALSSEPEAAC</sequence>
<dbReference type="Pfam" id="PF13186">
    <property type="entry name" value="SPASM"/>
    <property type="match status" value="1"/>
</dbReference>
<evidence type="ECO:0000256" key="3">
    <source>
        <dbReference type="ARBA" id="ARBA00022723"/>
    </source>
</evidence>
<proteinExistence type="inferred from homology"/>
<dbReference type="GO" id="GO:0009975">
    <property type="term" value="F:cyclase activity"/>
    <property type="evidence" value="ECO:0007669"/>
    <property type="project" value="UniProtKB-UniRule"/>
</dbReference>
<feature type="domain" description="Radical SAM core" evidence="9">
    <location>
        <begin position="16"/>
        <end position="231"/>
    </location>
</feature>
<name>A0A3N7HTI1_9BURK</name>
<comment type="catalytic activity">
    <reaction evidence="8">
        <text>[PQQ precursor protein] + S-adenosyl-L-methionine = E-Y cross-linked-[PQQ precursor protein] + 5'-deoxyadenosine + L-methionine + H(+)</text>
        <dbReference type="Rhea" id="RHEA:56836"/>
        <dbReference type="Rhea" id="RHEA-COMP:14800"/>
        <dbReference type="Rhea" id="RHEA-COMP:14801"/>
        <dbReference type="ChEBI" id="CHEBI:15378"/>
        <dbReference type="ChEBI" id="CHEBI:17319"/>
        <dbReference type="ChEBI" id="CHEBI:57844"/>
        <dbReference type="ChEBI" id="CHEBI:59789"/>
        <dbReference type="ChEBI" id="CHEBI:141026"/>
        <dbReference type="ChEBI" id="CHEBI:141027"/>
        <dbReference type="EC" id="1.21.98.4"/>
    </reaction>
</comment>
<dbReference type="InterPro" id="IPR050377">
    <property type="entry name" value="Radical_SAM_PqqE_MftC-like"/>
</dbReference>
<evidence type="ECO:0000256" key="6">
    <source>
        <dbReference type="ARBA" id="ARBA00023004"/>
    </source>
</evidence>
<dbReference type="GO" id="GO:0051539">
    <property type="term" value="F:4 iron, 4 sulfur cluster binding"/>
    <property type="evidence" value="ECO:0007669"/>
    <property type="project" value="UniProtKB-KW"/>
</dbReference>
<dbReference type="PROSITE" id="PS51918">
    <property type="entry name" value="RADICAL_SAM"/>
    <property type="match status" value="1"/>
</dbReference>
<dbReference type="SFLD" id="SFLDF00280">
    <property type="entry name" value="coenzyme_PQQ_synthesis_protein"/>
    <property type="match status" value="1"/>
</dbReference>
<dbReference type="UniPathway" id="UPA00539"/>
<dbReference type="GO" id="GO:0018189">
    <property type="term" value="P:pyrroloquinoline quinone biosynthetic process"/>
    <property type="evidence" value="ECO:0007669"/>
    <property type="project" value="UniProtKB-UniRule"/>
</dbReference>
<dbReference type="SUPFAM" id="SSF102114">
    <property type="entry name" value="Radical SAM enzymes"/>
    <property type="match status" value="1"/>
</dbReference>
<evidence type="ECO:0000313" key="11">
    <source>
        <dbReference type="Proteomes" id="UP000267464"/>
    </source>
</evidence>
<dbReference type="PANTHER" id="PTHR11228:SF7">
    <property type="entry name" value="PQQA PEPTIDE CYCLASE"/>
    <property type="match status" value="1"/>
</dbReference>
<feature type="binding site" evidence="8">
    <location>
        <position position="34"/>
    </location>
    <ligand>
        <name>[4Fe-4S] cluster</name>
        <dbReference type="ChEBI" id="CHEBI:49883"/>
        <note>4Fe-4S-S-AdoMet</note>
    </ligand>
</feature>
<dbReference type="SFLD" id="SFLDS00029">
    <property type="entry name" value="Radical_SAM"/>
    <property type="match status" value="1"/>
</dbReference>
<dbReference type="InterPro" id="IPR058240">
    <property type="entry name" value="rSAM_sf"/>
</dbReference>
<protein>
    <recommendedName>
        <fullName evidence="8">PqqA peptide cyclase</fullName>
        <ecNumber evidence="8">1.21.98.4</ecNumber>
    </recommendedName>
    <alternativeName>
        <fullName evidence="8">Coenzyme PQQ synthesis protein E</fullName>
    </alternativeName>
</protein>
<comment type="subunit">
    <text evidence="8">Interacts with PqqD. The interaction is necessary for activity of PqqE.</text>
</comment>
<organism evidence="10 11">
    <name type="scientific">Piscinibacter terrae</name>
    <dbReference type="NCBI Taxonomy" id="2496871"/>
    <lineage>
        <taxon>Bacteria</taxon>
        <taxon>Pseudomonadati</taxon>
        <taxon>Pseudomonadota</taxon>
        <taxon>Betaproteobacteria</taxon>
        <taxon>Burkholderiales</taxon>
        <taxon>Sphaerotilaceae</taxon>
        <taxon>Piscinibacter</taxon>
    </lineage>
</organism>
<keyword evidence="5 8" id="KW-0560">Oxidoreductase</keyword>
<accession>A0A3N7HTI1</accession>
<dbReference type="InterPro" id="IPR017200">
    <property type="entry name" value="PqqE-like"/>
</dbReference>
<dbReference type="SFLD" id="SFLDG01067">
    <property type="entry name" value="SPASM/twitch_domain_containing"/>
    <property type="match status" value="1"/>
</dbReference>
<dbReference type="InterPro" id="IPR011843">
    <property type="entry name" value="PQQ_synth_PqqE_bac"/>
</dbReference>
<gene>
    <name evidence="8 10" type="primary">pqqE</name>
    <name evidence="10" type="ORF">DZC73_00685</name>
</gene>
<evidence type="ECO:0000256" key="8">
    <source>
        <dbReference type="HAMAP-Rule" id="MF_00660"/>
    </source>
</evidence>
<evidence type="ECO:0000256" key="1">
    <source>
        <dbReference type="ARBA" id="ARBA00022485"/>
    </source>
</evidence>
<dbReference type="CDD" id="cd21119">
    <property type="entry name" value="SPASM_PqqE"/>
    <property type="match status" value="1"/>
</dbReference>
<dbReference type="EC" id="1.21.98.4" evidence="8"/>
<keyword evidence="3 8" id="KW-0479">Metal-binding</keyword>
<dbReference type="OrthoDB" id="9782387at2"/>
<reference evidence="10 11" key="2">
    <citation type="submission" date="2018-12" db="EMBL/GenBank/DDBJ databases">
        <title>Rhizobacter gummiphilus sp. nov., a rubber-degrading bacterium isolated from the soil of a botanical garden in Japan.</title>
        <authorList>
            <person name="Shunsuke S.S."/>
        </authorList>
    </citation>
    <scope>NUCLEOTIDE SEQUENCE [LARGE SCALE GENOMIC DNA]</scope>
    <source>
        <strain evidence="10 11">S-16</strain>
    </source>
</reference>
<keyword evidence="1 8" id="KW-0004">4Fe-4S</keyword>
<evidence type="ECO:0000256" key="5">
    <source>
        <dbReference type="ARBA" id="ARBA00023002"/>
    </source>
</evidence>
<dbReference type="PIRSF" id="PIRSF037420">
    <property type="entry name" value="PQQ_syn_pqqE"/>
    <property type="match status" value="1"/>
</dbReference>